<feature type="domain" description="ACT" evidence="4">
    <location>
        <begin position="115"/>
        <end position="202"/>
    </location>
</feature>
<keyword evidence="2" id="KW-1133">Transmembrane helix</keyword>
<dbReference type="Pfam" id="PF00583">
    <property type="entry name" value="Acetyltransf_1"/>
    <property type="match status" value="1"/>
</dbReference>
<proteinExistence type="predicted"/>
<dbReference type="PROSITE" id="PS51671">
    <property type="entry name" value="ACT"/>
    <property type="match status" value="1"/>
</dbReference>
<evidence type="ECO:0000259" key="4">
    <source>
        <dbReference type="PROSITE" id="PS51671"/>
    </source>
</evidence>
<gene>
    <name evidence="5" type="ORF">WKI68_36800</name>
</gene>
<feature type="compositionally biased region" description="Basic and acidic residues" evidence="1">
    <location>
        <begin position="518"/>
        <end position="531"/>
    </location>
</feature>
<reference evidence="5 6" key="1">
    <citation type="submission" date="2024-03" db="EMBL/GenBank/DDBJ databases">
        <title>Novel Streptomyces species of biotechnological and ecological value are a feature of Machair soil.</title>
        <authorList>
            <person name="Prole J.R."/>
            <person name="Goodfellow M."/>
            <person name="Allenby N."/>
            <person name="Ward A.C."/>
        </authorList>
    </citation>
    <scope>NUCLEOTIDE SEQUENCE [LARGE SCALE GENOMIC DNA]</scope>
    <source>
        <strain evidence="5 6">MS1.HAVA.3</strain>
    </source>
</reference>
<dbReference type="InterPro" id="IPR002912">
    <property type="entry name" value="ACT_dom"/>
</dbReference>
<dbReference type="SUPFAM" id="SSF55021">
    <property type="entry name" value="ACT-like"/>
    <property type="match status" value="1"/>
</dbReference>
<dbReference type="EMBL" id="JBBKAM010000002">
    <property type="protein sequence ID" value="MEJ8645262.1"/>
    <property type="molecule type" value="Genomic_DNA"/>
</dbReference>
<dbReference type="CDD" id="cd02116">
    <property type="entry name" value="ACT"/>
    <property type="match status" value="1"/>
</dbReference>
<organism evidence="5 6">
    <name type="scientific">Streptomyces caledonius</name>
    <dbReference type="NCBI Taxonomy" id="3134107"/>
    <lineage>
        <taxon>Bacteria</taxon>
        <taxon>Bacillati</taxon>
        <taxon>Actinomycetota</taxon>
        <taxon>Actinomycetes</taxon>
        <taxon>Kitasatosporales</taxon>
        <taxon>Streptomycetaceae</taxon>
        <taxon>Streptomyces</taxon>
    </lineage>
</organism>
<accession>A0ABU8UBM4</accession>
<feature type="transmembrane region" description="Helical" evidence="2">
    <location>
        <begin position="48"/>
        <end position="68"/>
    </location>
</feature>
<feature type="transmembrane region" description="Helical" evidence="2">
    <location>
        <begin position="21"/>
        <end position="42"/>
    </location>
</feature>
<dbReference type="InterPro" id="IPR045865">
    <property type="entry name" value="ACT-like_dom_sf"/>
</dbReference>
<dbReference type="Gene3D" id="3.40.630.30">
    <property type="match status" value="1"/>
</dbReference>
<dbReference type="CDD" id="cd04301">
    <property type="entry name" value="NAT_SF"/>
    <property type="match status" value="1"/>
</dbReference>
<feature type="region of interest" description="Disordered" evidence="1">
    <location>
        <begin position="471"/>
        <end position="552"/>
    </location>
</feature>
<feature type="compositionally biased region" description="Low complexity" evidence="1">
    <location>
        <begin position="541"/>
        <end position="552"/>
    </location>
</feature>
<dbReference type="SUPFAM" id="SSF55729">
    <property type="entry name" value="Acyl-CoA N-acyltransferases (Nat)"/>
    <property type="match status" value="1"/>
</dbReference>
<dbReference type="PROSITE" id="PS51186">
    <property type="entry name" value="GNAT"/>
    <property type="match status" value="1"/>
</dbReference>
<evidence type="ECO:0000256" key="1">
    <source>
        <dbReference type="SAM" id="MobiDB-lite"/>
    </source>
</evidence>
<evidence type="ECO:0000256" key="2">
    <source>
        <dbReference type="SAM" id="Phobius"/>
    </source>
</evidence>
<evidence type="ECO:0000313" key="5">
    <source>
        <dbReference type="EMBL" id="MEJ8645262.1"/>
    </source>
</evidence>
<feature type="compositionally biased region" description="Low complexity" evidence="1">
    <location>
        <begin position="95"/>
        <end position="112"/>
    </location>
</feature>
<dbReference type="InterPro" id="IPR016181">
    <property type="entry name" value="Acyl_CoA_acyltransferase"/>
</dbReference>
<dbReference type="Proteomes" id="UP001382904">
    <property type="component" value="Unassembled WGS sequence"/>
</dbReference>
<feature type="region of interest" description="Disordered" evidence="1">
    <location>
        <begin position="72"/>
        <end position="113"/>
    </location>
</feature>
<evidence type="ECO:0000313" key="6">
    <source>
        <dbReference type="Proteomes" id="UP001382904"/>
    </source>
</evidence>
<comment type="caution">
    <text evidence="5">The sequence shown here is derived from an EMBL/GenBank/DDBJ whole genome shotgun (WGS) entry which is preliminary data.</text>
</comment>
<feature type="domain" description="N-acetyltransferase" evidence="3">
    <location>
        <begin position="312"/>
        <end position="474"/>
    </location>
</feature>
<protein>
    <submittedName>
        <fullName evidence="5">GNAT family N-acetyltransferase</fullName>
    </submittedName>
</protein>
<dbReference type="InterPro" id="IPR000182">
    <property type="entry name" value="GNAT_dom"/>
</dbReference>
<keyword evidence="6" id="KW-1185">Reference proteome</keyword>
<keyword evidence="2" id="KW-0472">Membrane</keyword>
<feature type="compositionally biased region" description="Basic and acidic residues" evidence="1">
    <location>
        <begin position="471"/>
        <end position="481"/>
    </location>
</feature>
<evidence type="ECO:0000259" key="3">
    <source>
        <dbReference type="PROSITE" id="PS51186"/>
    </source>
</evidence>
<sequence>MTDRNPASAQRSHRHHWRRDVVELAALFCAVAVADAIANLVVHGPRGPVLLVASAVALLVTAAFHTWWARRHSHAPPPGSTAPDDTTPAPPPHTAPGATGSTTTSTTTTTTTLWRMRTTVRDEPGSLAALCTALARNGVDILTLQTHPLPEGGTVDEFLLRAPQQLPSADLTRAIARSGGHSTWIERADAHDLVDTPTRVLGLATRTALDAAELPLALRQLLGRCTIHSIPATTLSGRPNAGADAPVEGVLEATVMRLRDPSGGAITVERPYLPFTPTEFARARALVELDARLGPRVPRSQDVLTLPEGNEITVRRADNSDQVAARAMHDRCSERTLSLRYHGPVADADRYLGHLLSPRFGRTLAATTASGKLVALGHLLWDGDETEIALLIEDDWQRRGIGSELLRRLVAMAVEAGCDSVYAVTRAANTGMVAAMRGLGLPLDYQIEEGTLVITARLDATPVTSRLPYELPRELPHERPARATGSAARPLSTRTGSLRGNRSGRFRPNSGRPPPRTSRSDREVTCTEGRLEPSAGGGRPASGPRQQPGGNR</sequence>
<keyword evidence="2" id="KW-0812">Transmembrane</keyword>
<name>A0ABU8UBM4_9ACTN</name>